<name>A0A9N9QD13_9HELO</name>
<proteinExistence type="predicted"/>
<gene>
    <name evidence="1" type="ORF">HYALB_00010153</name>
</gene>
<dbReference type="Proteomes" id="UP000701801">
    <property type="component" value="Unassembled WGS sequence"/>
</dbReference>
<accession>A0A9N9QD13</accession>
<reference evidence="1" key="1">
    <citation type="submission" date="2021-07" db="EMBL/GenBank/DDBJ databases">
        <authorList>
            <person name="Durling M."/>
        </authorList>
    </citation>
    <scope>NUCLEOTIDE SEQUENCE</scope>
</reference>
<dbReference type="EMBL" id="CAJVRM010000706">
    <property type="protein sequence ID" value="CAG8983026.1"/>
    <property type="molecule type" value="Genomic_DNA"/>
</dbReference>
<dbReference type="AlphaFoldDB" id="A0A9N9QD13"/>
<evidence type="ECO:0000313" key="1">
    <source>
        <dbReference type="EMBL" id="CAG8983026.1"/>
    </source>
</evidence>
<dbReference type="InterPro" id="IPR032710">
    <property type="entry name" value="NTF2-like_dom_sf"/>
</dbReference>
<comment type="caution">
    <text evidence="1">The sequence shown here is derived from an EMBL/GenBank/DDBJ whole genome shotgun (WGS) entry which is preliminary data.</text>
</comment>
<keyword evidence="2" id="KW-1185">Reference proteome</keyword>
<protein>
    <recommendedName>
        <fullName evidence="3">SnoaL-like domain-containing protein</fullName>
    </recommendedName>
</protein>
<dbReference type="OrthoDB" id="3468019at2759"/>
<sequence length="145" mass="16434">MTVYPPTLDPAIRTLIETFYLVLDTKTPESHASWGSLFSPTALGKRAPREYSGGTETFAKWTEKSWEGTASRRHVVRKVFMFGDDGSEVMIHGFTDNQFEDGGAKAYEWAGRLKFIKIDEIWKVEKFTAIMDTACPQDVSKLEVM</sequence>
<evidence type="ECO:0008006" key="3">
    <source>
        <dbReference type="Google" id="ProtNLM"/>
    </source>
</evidence>
<evidence type="ECO:0000313" key="2">
    <source>
        <dbReference type="Proteomes" id="UP000701801"/>
    </source>
</evidence>
<organism evidence="1 2">
    <name type="scientific">Hymenoscyphus albidus</name>
    <dbReference type="NCBI Taxonomy" id="595503"/>
    <lineage>
        <taxon>Eukaryota</taxon>
        <taxon>Fungi</taxon>
        <taxon>Dikarya</taxon>
        <taxon>Ascomycota</taxon>
        <taxon>Pezizomycotina</taxon>
        <taxon>Leotiomycetes</taxon>
        <taxon>Helotiales</taxon>
        <taxon>Helotiaceae</taxon>
        <taxon>Hymenoscyphus</taxon>
    </lineage>
</organism>
<dbReference type="SUPFAM" id="SSF54427">
    <property type="entry name" value="NTF2-like"/>
    <property type="match status" value="1"/>
</dbReference>